<feature type="binding site" evidence="5">
    <location>
        <position position="96"/>
    </location>
    <ligand>
        <name>substrate</name>
    </ligand>
</feature>
<dbReference type="SUPFAM" id="SSF51735">
    <property type="entry name" value="NAD(P)-binding Rossmann-fold domains"/>
    <property type="match status" value="1"/>
</dbReference>
<evidence type="ECO:0000256" key="1">
    <source>
        <dbReference type="ARBA" id="ARBA00006382"/>
    </source>
</evidence>
<keyword evidence="5" id="KW-0520">NAD</keyword>
<dbReference type="InterPro" id="IPR006096">
    <property type="entry name" value="Glu/Leu/Phe/Val/Trp_DH_C"/>
</dbReference>
<dbReference type="InterPro" id="IPR006097">
    <property type="entry name" value="Glu/Leu/Phe/Val/Trp_DH_dimer"/>
</dbReference>
<dbReference type="Pfam" id="PF02812">
    <property type="entry name" value="ELFV_dehydrog_N"/>
    <property type="match status" value="1"/>
</dbReference>
<evidence type="ECO:0000256" key="6">
    <source>
        <dbReference type="PIRSR" id="PIRSR000185-3"/>
    </source>
</evidence>
<protein>
    <recommendedName>
        <fullName evidence="3">Glutamate dehydrogenase</fullName>
    </recommendedName>
</protein>
<dbReference type="GO" id="GO:0004352">
    <property type="term" value="F:glutamate dehydrogenase (NAD+) activity"/>
    <property type="evidence" value="ECO:0007669"/>
    <property type="project" value="TreeGrafter"/>
</dbReference>
<sequence length="418" mass="45759">MRFLLQNPTFAMACEQFDQAADLLELPQNLRERTKWPKRLVAVAVPVRMDSGEVVVFNGYRVQHHLSLGPTKGGIRYAPSVDMGEVSALAMWMSWKCALMQLPYGGAKGGVACDPEKLSRRECEALTRRYTQELISFIGSRSDIPAPDLGTNEQVMAWMMDTYSTHAGYAVPEIVTGKPVRIGGSLGRREATGRGVAFLVNQAAALCKLSSPLRVIVQGFGNVGCHAALELARTGATIVGVSDRTGAVHRAEGIDVVKLQQHVSVHGGVRGFPGAEPIDEREILLQPCEVLIPAAVERVITKEIAGKLRCHILAEGANGPTTPEADRVLAERPEIFVLPDILCNAGGVVVSYFEWVQDLQSFFWSEREVYDALYRILAQALSAILKRARKQNLSLRMAALMIGIERVAEAKKMRGLFP</sequence>
<dbReference type="OrthoDB" id="9803297at2"/>
<keyword evidence="5" id="KW-0547">Nucleotide-binding</keyword>
<dbReference type="PIRSF" id="PIRSF000185">
    <property type="entry name" value="Glu_DH"/>
    <property type="match status" value="1"/>
</dbReference>
<feature type="binding site" evidence="5">
    <location>
        <position position="192"/>
    </location>
    <ligand>
        <name>NAD(+)</name>
        <dbReference type="ChEBI" id="CHEBI:57540"/>
    </ligand>
</feature>
<evidence type="ECO:0000256" key="2">
    <source>
        <dbReference type="ARBA" id="ARBA00023002"/>
    </source>
</evidence>
<dbReference type="AlphaFoldDB" id="A0A5E6MCJ3"/>
<feature type="binding site" evidence="5">
    <location>
        <position position="222"/>
    </location>
    <ligand>
        <name>NAD(+)</name>
        <dbReference type="ChEBI" id="CHEBI:57540"/>
    </ligand>
</feature>
<dbReference type="InterPro" id="IPR006095">
    <property type="entry name" value="Glu/Leu/Phe/Val/Trp_DH"/>
</dbReference>
<dbReference type="SMART" id="SM00839">
    <property type="entry name" value="ELFV_dehydrog"/>
    <property type="match status" value="1"/>
</dbReference>
<dbReference type="PANTHER" id="PTHR11606:SF13">
    <property type="entry name" value="GLUTAMATE DEHYDROGENASE 1, MITOCHONDRIAL"/>
    <property type="match status" value="1"/>
</dbReference>
<dbReference type="InterPro" id="IPR036291">
    <property type="entry name" value="NAD(P)-bd_dom_sf"/>
</dbReference>
<dbReference type="SUPFAM" id="SSF53223">
    <property type="entry name" value="Aminoacid dehydrogenase-like, N-terminal domain"/>
    <property type="match status" value="1"/>
</dbReference>
<evidence type="ECO:0000313" key="10">
    <source>
        <dbReference type="Proteomes" id="UP000381693"/>
    </source>
</evidence>
<evidence type="ECO:0000256" key="3">
    <source>
        <dbReference type="PIRNR" id="PIRNR000185"/>
    </source>
</evidence>
<evidence type="ECO:0000313" key="9">
    <source>
        <dbReference type="EMBL" id="VVM06939.1"/>
    </source>
</evidence>
<dbReference type="PROSITE" id="PS00074">
    <property type="entry name" value="GLFV_DEHYDROGENASE"/>
    <property type="match status" value="1"/>
</dbReference>
<comment type="similarity">
    <text evidence="1 3 7">Belongs to the Glu/Leu/Phe/Val dehydrogenases family.</text>
</comment>
<accession>A0A5E6MCJ3</accession>
<keyword evidence="2 3" id="KW-0560">Oxidoreductase</keyword>
<dbReference type="RefSeq" id="WP_142525362.1">
    <property type="nucleotide sequence ID" value="NZ_CABFUZ020000136.1"/>
</dbReference>
<feature type="binding site" evidence="5">
    <location>
        <position position="351"/>
    </location>
    <ligand>
        <name>substrate</name>
    </ligand>
</feature>
<dbReference type="Pfam" id="PF00208">
    <property type="entry name" value="ELFV_dehydrog"/>
    <property type="match status" value="1"/>
</dbReference>
<evidence type="ECO:0000256" key="5">
    <source>
        <dbReference type="PIRSR" id="PIRSR000185-2"/>
    </source>
</evidence>
<dbReference type="InterPro" id="IPR014362">
    <property type="entry name" value="Glu_DH"/>
</dbReference>
<comment type="caution">
    <text evidence="9">The sequence shown here is derived from an EMBL/GenBank/DDBJ whole genome shotgun (WGS) entry which is preliminary data.</text>
</comment>
<evidence type="ECO:0000259" key="8">
    <source>
        <dbReference type="SMART" id="SM00839"/>
    </source>
</evidence>
<dbReference type="CDD" id="cd01076">
    <property type="entry name" value="NAD_bind_1_Glu_DH"/>
    <property type="match status" value="1"/>
</dbReference>
<dbReference type="GO" id="GO:0006538">
    <property type="term" value="P:L-glutamate catabolic process"/>
    <property type="evidence" value="ECO:0007669"/>
    <property type="project" value="TreeGrafter"/>
</dbReference>
<dbReference type="Gene3D" id="3.40.50.10860">
    <property type="entry name" value="Leucine Dehydrogenase, chain A, domain 1"/>
    <property type="match status" value="1"/>
</dbReference>
<dbReference type="EMBL" id="CABFUZ020000136">
    <property type="protein sequence ID" value="VVM06939.1"/>
    <property type="molecule type" value="Genomic_DNA"/>
</dbReference>
<dbReference type="FunFam" id="3.40.50.10860:FF:000003">
    <property type="entry name" value="Glutamate dehydrogenase"/>
    <property type="match status" value="1"/>
</dbReference>
<dbReference type="Proteomes" id="UP000381693">
    <property type="component" value="Unassembled WGS sequence"/>
</dbReference>
<dbReference type="InterPro" id="IPR033922">
    <property type="entry name" value="NAD_bind_Glu_DH"/>
</dbReference>
<evidence type="ECO:0000256" key="4">
    <source>
        <dbReference type="PIRSR" id="PIRSR000185-1"/>
    </source>
</evidence>
<dbReference type="PRINTS" id="PR00082">
    <property type="entry name" value="GLFDHDRGNASE"/>
</dbReference>
<feature type="active site" description="Proton donor" evidence="4">
    <location>
        <position position="108"/>
    </location>
</feature>
<dbReference type="PANTHER" id="PTHR11606">
    <property type="entry name" value="GLUTAMATE DEHYDROGENASE"/>
    <property type="match status" value="1"/>
</dbReference>
<evidence type="ECO:0000256" key="7">
    <source>
        <dbReference type="RuleBase" id="RU004417"/>
    </source>
</evidence>
<feature type="domain" description="Glutamate/phenylalanine/leucine/valine/L-tryptophan dehydrogenase C-terminal" evidence="8">
    <location>
        <begin position="185"/>
        <end position="415"/>
    </location>
</feature>
<keyword evidence="10" id="KW-1185">Reference proteome</keyword>
<proteinExistence type="inferred from homology"/>
<feature type="site" description="Important for catalysis" evidence="6">
    <location>
        <position position="148"/>
    </location>
</feature>
<feature type="binding site" evidence="5">
    <location>
        <position position="72"/>
    </location>
    <ligand>
        <name>substrate</name>
    </ligand>
</feature>
<dbReference type="Gene3D" id="3.40.50.720">
    <property type="entry name" value="NAD(P)-binding Rossmann-like Domain"/>
    <property type="match status" value="1"/>
</dbReference>
<dbReference type="GO" id="GO:0000166">
    <property type="term" value="F:nucleotide binding"/>
    <property type="evidence" value="ECO:0007669"/>
    <property type="project" value="UniProtKB-KW"/>
</dbReference>
<dbReference type="InterPro" id="IPR033524">
    <property type="entry name" value="Glu/Leu/Phe/Val_DH_AS"/>
</dbReference>
<gene>
    <name evidence="9" type="primary">GLUD1_2/gdhA</name>
    <name evidence="9" type="ORF">MAMC_01351</name>
</gene>
<organism evidence="9 10">
    <name type="scientific">Methylacidimicrobium cyclopophantes</name>
    <dbReference type="NCBI Taxonomy" id="1041766"/>
    <lineage>
        <taxon>Bacteria</taxon>
        <taxon>Pseudomonadati</taxon>
        <taxon>Verrucomicrobiota</taxon>
        <taxon>Methylacidimicrobium</taxon>
    </lineage>
</organism>
<dbReference type="InterPro" id="IPR046346">
    <property type="entry name" value="Aminoacid_DH-like_N_sf"/>
</dbReference>
<reference evidence="9" key="1">
    <citation type="submission" date="2019-09" db="EMBL/GenBank/DDBJ databases">
        <authorList>
            <person name="Cremers G."/>
        </authorList>
    </citation>
    <scope>NUCLEOTIDE SEQUENCE [LARGE SCALE GENOMIC DNA]</scope>
    <source>
        <strain evidence="9">3B</strain>
    </source>
</reference>
<name>A0A5E6MCJ3_9BACT</name>